<dbReference type="Proteomes" id="UP000054618">
    <property type="component" value="Unassembled WGS sequence"/>
</dbReference>
<dbReference type="AlphaFoldDB" id="A0A0W0Y6C8"/>
<gene>
    <name evidence="4" type="ORF">Lqui_0927</name>
</gene>
<dbReference type="SUPFAM" id="SSF52172">
    <property type="entry name" value="CheY-like"/>
    <property type="match status" value="1"/>
</dbReference>
<dbReference type="SMART" id="SM00448">
    <property type="entry name" value="REC"/>
    <property type="match status" value="1"/>
</dbReference>
<dbReference type="InterPro" id="IPR050595">
    <property type="entry name" value="Bact_response_regulator"/>
</dbReference>
<protein>
    <submittedName>
        <fullName evidence="4">Two component response regulator</fullName>
    </submittedName>
</protein>
<dbReference type="PATRIC" id="fig|45073.5.peg.979"/>
<comment type="caution">
    <text evidence="4">The sequence shown here is derived from an EMBL/GenBank/DDBJ whole genome shotgun (WGS) entry which is preliminary data.</text>
</comment>
<evidence type="ECO:0000256" key="2">
    <source>
        <dbReference type="PROSITE-ProRule" id="PRU00169"/>
    </source>
</evidence>
<dbReference type="InterPro" id="IPR011006">
    <property type="entry name" value="CheY-like_superfamily"/>
</dbReference>
<dbReference type="Gene3D" id="3.40.50.2300">
    <property type="match status" value="1"/>
</dbReference>
<evidence type="ECO:0000313" key="5">
    <source>
        <dbReference type="Proteomes" id="UP000054618"/>
    </source>
</evidence>
<evidence type="ECO:0000256" key="1">
    <source>
        <dbReference type="ARBA" id="ARBA00022553"/>
    </source>
</evidence>
<name>A0A0W0Y6C8_9GAMM</name>
<keyword evidence="5" id="KW-1185">Reference proteome</keyword>
<dbReference type="RefSeq" id="WP_058507016.1">
    <property type="nucleotide sequence ID" value="NZ_CAAAIK010000007.1"/>
</dbReference>
<dbReference type="PROSITE" id="PS50110">
    <property type="entry name" value="RESPONSE_REGULATORY"/>
    <property type="match status" value="1"/>
</dbReference>
<dbReference type="OrthoDB" id="9782655at2"/>
<dbReference type="InterPro" id="IPR001789">
    <property type="entry name" value="Sig_transdc_resp-reg_receiver"/>
</dbReference>
<accession>A0A0W0Y6C8</accession>
<dbReference type="EMBL" id="LNYS01000006">
    <property type="protein sequence ID" value="KTD52083.1"/>
    <property type="molecule type" value="Genomic_DNA"/>
</dbReference>
<proteinExistence type="predicted"/>
<keyword evidence="1 2" id="KW-0597">Phosphoprotein</keyword>
<dbReference type="PANTHER" id="PTHR44591">
    <property type="entry name" value="STRESS RESPONSE REGULATOR PROTEIN 1"/>
    <property type="match status" value="1"/>
</dbReference>
<dbReference type="GO" id="GO:0000160">
    <property type="term" value="P:phosphorelay signal transduction system"/>
    <property type="evidence" value="ECO:0007669"/>
    <property type="project" value="InterPro"/>
</dbReference>
<dbReference type="Pfam" id="PF00072">
    <property type="entry name" value="Response_reg"/>
    <property type="match status" value="1"/>
</dbReference>
<dbReference type="PANTHER" id="PTHR44591:SF3">
    <property type="entry name" value="RESPONSE REGULATORY DOMAIN-CONTAINING PROTEIN"/>
    <property type="match status" value="1"/>
</dbReference>
<reference evidence="4 5" key="1">
    <citation type="submission" date="2015-11" db="EMBL/GenBank/DDBJ databases">
        <title>Genomic analysis of 38 Legionella species identifies large and diverse effector repertoires.</title>
        <authorList>
            <person name="Burstein D."/>
            <person name="Amaro F."/>
            <person name="Zusman T."/>
            <person name="Lifshitz Z."/>
            <person name="Cohen O."/>
            <person name="Gilbert J.A."/>
            <person name="Pupko T."/>
            <person name="Shuman H.A."/>
            <person name="Segal G."/>
        </authorList>
    </citation>
    <scope>NUCLEOTIDE SEQUENCE [LARGE SCALE GENOMIC DNA]</scope>
    <source>
        <strain evidence="4 5">CDC#1442-AUS-E</strain>
    </source>
</reference>
<evidence type="ECO:0000313" key="4">
    <source>
        <dbReference type="EMBL" id="KTD52083.1"/>
    </source>
</evidence>
<feature type="domain" description="Response regulatory" evidence="3">
    <location>
        <begin position="6"/>
        <end position="121"/>
    </location>
</feature>
<feature type="modified residue" description="4-aspartylphosphate" evidence="2">
    <location>
        <position position="56"/>
    </location>
</feature>
<organism evidence="4 5">
    <name type="scientific">Legionella quinlivanii</name>
    <dbReference type="NCBI Taxonomy" id="45073"/>
    <lineage>
        <taxon>Bacteria</taxon>
        <taxon>Pseudomonadati</taxon>
        <taxon>Pseudomonadota</taxon>
        <taxon>Gammaproteobacteria</taxon>
        <taxon>Legionellales</taxon>
        <taxon>Legionellaceae</taxon>
        <taxon>Legionella</taxon>
    </lineage>
</organism>
<evidence type="ECO:0000259" key="3">
    <source>
        <dbReference type="PROSITE" id="PS50110"/>
    </source>
</evidence>
<sequence length="129" mass="14620">MTATKTIYIIDDNEAVCSALHFLLDSFFNVPVEIYRSPLDFLDKFSLTWQGCLIIDLFLPYMDGNELLQELKKRNNRMSSIVISGHGDQLARKQALENGATHYLTKPFNINELLDKIAELLGLPAMVAE</sequence>
<dbReference type="STRING" id="45073.Lqui_0927"/>